<accession>A0ABV8NWS7</accession>
<feature type="chain" id="PRO_5047342371" evidence="2">
    <location>
        <begin position="32"/>
        <end position="324"/>
    </location>
</feature>
<gene>
    <name evidence="3" type="ORF">ACFOY1_05520</name>
</gene>
<evidence type="ECO:0000313" key="3">
    <source>
        <dbReference type="EMBL" id="MFC4200408.1"/>
    </source>
</evidence>
<dbReference type="PANTHER" id="PTHR38095">
    <property type="entry name" value="ANAEROBIC DIMETHYL SULFOXIDE REDUCTASE CHAIN YNFH"/>
    <property type="match status" value="1"/>
</dbReference>
<evidence type="ECO:0000313" key="4">
    <source>
        <dbReference type="Proteomes" id="UP001595848"/>
    </source>
</evidence>
<protein>
    <submittedName>
        <fullName evidence="3">Dimethyl sulfoxide reductase anchor subunit family protein</fullName>
    </submittedName>
</protein>
<name>A0ABV8NWS7_9BURK</name>
<feature type="transmembrane region" description="Helical" evidence="1">
    <location>
        <begin position="41"/>
        <end position="67"/>
    </location>
</feature>
<comment type="caution">
    <text evidence="3">The sequence shown here is derived from an EMBL/GenBank/DDBJ whole genome shotgun (WGS) entry which is preliminary data.</text>
</comment>
<feature type="transmembrane region" description="Helical" evidence="1">
    <location>
        <begin position="254"/>
        <end position="274"/>
    </location>
</feature>
<organism evidence="3 4">
    <name type="scientific">Candidimonas humi</name>
    <dbReference type="NCBI Taxonomy" id="683355"/>
    <lineage>
        <taxon>Bacteria</taxon>
        <taxon>Pseudomonadati</taxon>
        <taxon>Pseudomonadota</taxon>
        <taxon>Betaproteobacteria</taxon>
        <taxon>Burkholderiales</taxon>
        <taxon>Alcaligenaceae</taxon>
        <taxon>Candidimonas</taxon>
    </lineage>
</organism>
<dbReference type="Pfam" id="PF04976">
    <property type="entry name" value="DmsC"/>
    <property type="match status" value="1"/>
</dbReference>
<dbReference type="PANTHER" id="PTHR38095:SF1">
    <property type="entry name" value="ANAEROBIC DIMETHYL SULFOXIDE REDUCTASE CHAIN YNFH"/>
    <property type="match status" value="1"/>
</dbReference>
<keyword evidence="1" id="KW-0812">Transmembrane</keyword>
<keyword evidence="1" id="KW-1133">Transmembrane helix</keyword>
<evidence type="ECO:0000256" key="1">
    <source>
        <dbReference type="SAM" id="Phobius"/>
    </source>
</evidence>
<feature type="transmembrane region" description="Helical" evidence="1">
    <location>
        <begin position="151"/>
        <end position="171"/>
    </location>
</feature>
<keyword evidence="1" id="KW-0472">Membrane</keyword>
<evidence type="ECO:0000256" key="2">
    <source>
        <dbReference type="SAM" id="SignalP"/>
    </source>
</evidence>
<feature type="transmembrane region" description="Helical" evidence="1">
    <location>
        <begin position="177"/>
        <end position="199"/>
    </location>
</feature>
<dbReference type="RefSeq" id="WP_217964337.1">
    <property type="nucleotide sequence ID" value="NZ_JAHTBN010000003.1"/>
</dbReference>
<keyword evidence="2" id="KW-0732">Signal</keyword>
<reference evidence="4" key="1">
    <citation type="journal article" date="2019" name="Int. J. Syst. Evol. Microbiol.">
        <title>The Global Catalogue of Microorganisms (GCM) 10K type strain sequencing project: providing services to taxonomists for standard genome sequencing and annotation.</title>
        <authorList>
            <consortium name="The Broad Institute Genomics Platform"/>
            <consortium name="The Broad Institute Genome Sequencing Center for Infectious Disease"/>
            <person name="Wu L."/>
            <person name="Ma J."/>
        </authorList>
    </citation>
    <scope>NUCLEOTIDE SEQUENCE [LARGE SCALE GENOMIC DNA]</scope>
    <source>
        <strain evidence="4">LMG 24813</strain>
    </source>
</reference>
<dbReference type="InterPro" id="IPR007059">
    <property type="entry name" value="DmsC"/>
</dbReference>
<feature type="signal peptide" evidence="2">
    <location>
        <begin position="1"/>
        <end position="31"/>
    </location>
</feature>
<feature type="transmembrane region" description="Helical" evidence="1">
    <location>
        <begin position="114"/>
        <end position="139"/>
    </location>
</feature>
<feature type="transmembrane region" description="Helical" evidence="1">
    <location>
        <begin position="280"/>
        <end position="303"/>
    </location>
</feature>
<sequence length="324" mass="34210">MRPAFSVVFLTTLCGAAQGLLLALVAVQCLAAADSVPAPAAAFYTAGSAASVVLGALGLLASFFHLGHPERAWRAVAMWRTSWLSRECLALPAFLALTFFYGCAHMLAWPPAAALALGLLAVLAAAALFVCTSMIYACLRFLQEWASPLTMVNFVLLGCASGFTLATLAAACFAPGLVGLLAACACVLTAAGLLSRLASLGRNARLHPKSTLQSATGIRSDNIRQVSRGFTASAFNTREFFHGQTPAALKTAKYGFLLAAFVVPFVLLALGWSWSQAHAAGAMPGLVGLLVVAFLIQYAGLVAERWFFFTEARHPQNLYYQRAA</sequence>
<dbReference type="Proteomes" id="UP001595848">
    <property type="component" value="Unassembled WGS sequence"/>
</dbReference>
<dbReference type="EMBL" id="JBHSBV010000002">
    <property type="protein sequence ID" value="MFC4200408.1"/>
    <property type="molecule type" value="Genomic_DNA"/>
</dbReference>
<proteinExistence type="predicted"/>
<feature type="transmembrane region" description="Helical" evidence="1">
    <location>
        <begin position="88"/>
        <end position="108"/>
    </location>
</feature>
<keyword evidence="4" id="KW-1185">Reference proteome</keyword>